<dbReference type="KEGG" id="stp:Strop_1656"/>
<dbReference type="RefSeq" id="WP_011905553.1">
    <property type="nucleotide sequence ID" value="NC_009380.1"/>
</dbReference>
<feature type="transmembrane region" description="Helical" evidence="1">
    <location>
        <begin position="138"/>
        <end position="159"/>
    </location>
</feature>
<evidence type="ECO:0000313" key="3">
    <source>
        <dbReference type="Proteomes" id="UP000000235"/>
    </source>
</evidence>
<dbReference type="InterPro" id="IPR045382">
    <property type="entry name" value="DUF6529"/>
</dbReference>
<dbReference type="eggNOG" id="ENOG5031W90">
    <property type="taxonomic scope" value="Bacteria"/>
</dbReference>
<dbReference type="HOGENOM" id="CLU_1459820_0_0_11"/>
<dbReference type="Pfam" id="PF20139">
    <property type="entry name" value="DUF6529"/>
    <property type="match status" value="1"/>
</dbReference>
<evidence type="ECO:0000313" key="2">
    <source>
        <dbReference type="EMBL" id="ABP54121.1"/>
    </source>
</evidence>
<organism evidence="2 3">
    <name type="scientific">Salinispora tropica (strain ATCC BAA-916 / DSM 44818 / JCM 13857 / NBRC 105044 / CNB-440)</name>
    <dbReference type="NCBI Taxonomy" id="369723"/>
    <lineage>
        <taxon>Bacteria</taxon>
        <taxon>Bacillati</taxon>
        <taxon>Actinomycetota</taxon>
        <taxon>Actinomycetes</taxon>
        <taxon>Micromonosporales</taxon>
        <taxon>Micromonosporaceae</taxon>
        <taxon>Salinispora</taxon>
    </lineage>
</organism>
<feature type="transmembrane region" description="Helical" evidence="1">
    <location>
        <begin position="171"/>
        <end position="192"/>
    </location>
</feature>
<keyword evidence="3" id="KW-1185">Reference proteome</keyword>
<keyword evidence="1" id="KW-0812">Transmembrane</keyword>
<feature type="transmembrane region" description="Helical" evidence="1">
    <location>
        <begin position="27"/>
        <end position="50"/>
    </location>
</feature>
<accession>A4X5H1</accession>
<dbReference type="PATRIC" id="fig|369723.5.peg.1698"/>
<protein>
    <submittedName>
        <fullName evidence="2">Uncharacterized protein</fullName>
    </submittedName>
</protein>
<gene>
    <name evidence="2" type="ordered locus">Strop_1656</name>
</gene>
<reference evidence="3" key="1">
    <citation type="journal article" date="2007" name="Proc. Natl. Acad. Sci. U.S.A.">
        <title>Genome sequencing reveals complex secondary metabolome in the marine actinomycete Salinispora tropica.</title>
        <authorList>
            <person name="Udwary D.W."/>
            <person name="Zeigler L."/>
            <person name="Asolkar R.N."/>
            <person name="Singan V."/>
            <person name="Lapidus A."/>
            <person name="Fenical W."/>
            <person name="Jensen P.R."/>
            <person name="Moore B.S."/>
        </authorList>
    </citation>
    <scope>NUCLEOTIDE SEQUENCE [LARGE SCALE GENOMIC DNA]</scope>
    <source>
        <strain evidence="3">ATCC BAA-916 / DSM 44818 / CNB-440</strain>
    </source>
</reference>
<feature type="transmembrane region" description="Helical" evidence="1">
    <location>
        <begin position="70"/>
        <end position="92"/>
    </location>
</feature>
<keyword evidence="1" id="KW-0472">Membrane</keyword>
<dbReference type="STRING" id="369723.Strop_1656"/>
<evidence type="ECO:0000256" key="1">
    <source>
        <dbReference type="SAM" id="Phobius"/>
    </source>
</evidence>
<proteinExistence type="predicted"/>
<feature type="transmembrane region" description="Helical" evidence="1">
    <location>
        <begin position="113"/>
        <end position="132"/>
    </location>
</feature>
<dbReference type="Proteomes" id="UP000000235">
    <property type="component" value="Chromosome"/>
</dbReference>
<keyword evidence="1" id="KW-1133">Transmembrane helix</keyword>
<sequence length="199" mass="20887">MTTPANETTTNHTVDEDAGRTAGTSQLALLGVPFLIGATVAVTLGVYGSLHEPTGVAVNVGGFSSPQTVKVWLATGVAVLAVAQLLSALSMWGRLGSPTPAWAAPVHRWSGRLAFLLAVPVAIHCLYALGFATYDTRVVTHGLLGCFFFGAFTVKMLALPKPGLRGWVLPVLGGTVFTALIALWLTSSFWYFTTIGVTL</sequence>
<dbReference type="AlphaFoldDB" id="A4X5H1"/>
<dbReference type="EMBL" id="CP000667">
    <property type="protein sequence ID" value="ABP54121.1"/>
    <property type="molecule type" value="Genomic_DNA"/>
</dbReference>
<name>A4X5H1_SALTO</name>